<dbReference type="Proteomes" id="UP000289738">
    <property type="component" value="Chromosome A04"/>
</dbReference>
<dbReference type="Pfam" id="PF08646">
    <property type="entry name" value="Rep_fac-A_C"/>
    <property type="match status" value="1"/>
</dbReference>
<dbReference type="InterPro" id="IPR013955">
    <property type="entry name" value="Rep_factor-A_C"/>
</dbReference>
<dbReference type="PANTHER" id="PTHR47165:SF4">
    <property type="entry name" value="OS03G0429900 PROTEIN"/>
    <property type="match status" value="1"/>
</dbReference>
<dbReference type="Gene3D" id="2.40.50.140">
    <property type="entry name" value="Nucleic acid-binding proteins"/>
    <property type="match status" value="1"/>
</dbReference>
<feature type="domain" description="Replication factor A C-terminal" evidence="1">
    <location>
        <begin position="33"/>
        <end position="108"/>
    </location>
</feature>
<reference evidence="2 3" key="1">
    <citation type="submission" date="2019-01" db="EMBL/GenBank/DDBJ databases">
        <title>Sequencing of cultivated peanut Arachis hypogaea provides insights into genome evolution and oil improvement.</title>
        <authorList>
            <person name="Chen X."/>
        </authorList>
    </citation>
    <scope>NUCLEOTIDE SEQUENCE [LARGE SCALE GENOMIC DNA]</scope>
    <source>
        <strain evidence="3">cv. Fuhuasheng</strain>
        <tissue evidence="2">Leaves</tissue>
    </source>
</reference>
<gene>
    <name evidence="2" type="ORF">Ahy_A04g018918</name>
</gene>
<proteinExistence type="predicted"/>
<comment type="caution">
    <text evidence="2">The sequence shown here is derived from an EMBL/GenBank/DDBJ whole genome shotgun (WGS) entry which is preliminary data.</text>
</comment>
<dbReference type="EMBL" id="SDMP01000004">
    <property type="protein sequence ID" value="RYR61715.1"/>
    <property type="molecule type" value="Genomic_DNA"/>
</dbReference>
<dbReference type="PANTHER" id="PTHR47165">
    <property type="entry name" value="OS03G0429900 PROTEIN"/>
    <property type="match status" value="1"/>
</dbReference>
<keyword evidence="3" id="KW-1185">Reference proteome</keyword>
<dbReference type="InterPro" id="IPR012340">
    <property type="entry name" value="NA-bd_OB-fold"/>
</dbReference>
<name>A0A445DEV7_ARAHY</name>
<evidence type="ECO:0000313" key="3">
    <source>
        <dbReference type="Proteomes" id="UP000289738"/>
    </source>
</evidence>
<evidence type="ECO:0000259" key="1">
    <source>
        <dbReference type="Pfam" id="PF08646"/>
    </source>
</evidence>
<protein>
    <recommendedName>
        <fullName evidence="1">Replication factor A C-terminal domain-containing protein</fullName>
    </recommendedName>
</protein>
<sequence length="115" mass="13178">MHGQELMNLIKVPIFVKIIKEALSLVQEGPCWISATIVAINTTNKDWFYKACRRCSKKVEPSIGDRYECNKCGHTHSCAALRFKMEVMVYDDTGSMSLLLWDRETTQLCDDDEIT</sequence>
<evidence type="ECO:0000313" key="2">
    <source>
        <dbReference type="EMBL" id="RYR61715.1"/>
    </source>
</evidence>
<dbReference type="SUPFAM" id="SSF50249">
    <property type="entry name" value="Nucleic acid-binding proteins"/>
    <property type="match status" value="1"/>
</dbReference>
<accession>A0A445DEV7</accession>
<organism evidence="2 3">
    <name type="scientific">Arachis hypogaea</name>
    <name type="common">Peanut</name>
    <dbReference type="NCBI Taxonomy" id="3818"/>
    <lineage>
        <taxon>Eukaryota</taxon>
        <taxon>Viridiplantae</taxon>
        <taxon>Streptophyta</taxon>
        <taxon>Embryophyta</taxon>
        <taxon>Tracheophyta</taxon>
        <taxon>Spermatophyta</taxon>
        <taxon>Magnoliopsida</taxon>
        <taxon>eudicotyledons</taxon>
        <taxon>Gunneridae</taxon>
        <taxon>Pentapetalae</taxon>
        <taxon>rosids</taxon>
        <taxon>fabids</taxon>
        <taxon>Fabales</taxon>
        <taxon>Fabaceae</taxon>
        <taxon>Papilionoideae</taxon>
        <taxon>50 kb inversion clade</taxon>
        <taxon>dalbergioids sensu lato</taxon>
        <taxon>Dalbergieae</taxon>
        <taxon>Pterocarpus clade</taxon>
        <taxon>Arachis</taxon>
    </lineage>
</organism>
<dbReference type="AlphaFoldDB" id="A0A445DEV7"/>